<feature type="domain" description="TscT toxin" evidence="1">
    <location>
        <begin position="1"/>
        <end position="97"/>
    </location>
</feature>
<evidence type="ECO:0000259" key="1">
    <source>
        <dbReference type="Pfam" id="PF07342"/>
    </source>
</evidence>
<evidence type="ECO:0000313" key="3">
    <source>
        <dbReference type="Proteomes" id="UP000293854"/>
    </source>
</evidence>
<protein>
    <submittedName>
        <fullName evidence="2">DUF1474 family protein</fullName>
    </submittedName>
</protein>
<evidence type="ECO:0000313" key="2">
    <source>
        <dbReference type="EMBL" id="RZI04748.1"/>
    </source>
</evidence>
<name>A0A4Q7CSG7_9STAP</name>
<proteinExistence type="predicted"/>
<gene>
    <name evidence="2" type="ORF">EIG99_00570</name>
</gene>
<dbReference type="AlphaFoldDB" id="A0A4Q7CSG7"/>
<dbReference type="Pfam" id="PF07342">
    <property type="entry name" value="TscT"/>
    <property type="match status" value="1"/>
</dbReference>
<dbReference type="EMBL" id="RQTE01000011">
    <property type="protein sequence ID" value="RZI04748.1"/>
    <property type="molecule type" value="Genomic_DNA"/>
</dbReference>
<reference evidence="2 3" key="1">
    <citation type="submission" date="2018-11" db="EMBL/GenBank/DDBJ databases">
        <title>Genomic profiling of Staphylococcus species from a Poultry farm system in KwaZulu-Natal, South Africa.</title>
        <authorList>
            <person name="Amoako D.G."/>
            <person name="Somboro A.M."/>
            <person name="Abia A.L.K."/>
            <person name="Bester L.A."/>
            <person name="Essack S.Y."/>
        </authorList>
    </citation>
    <scope>NUCLEOTIDE SEQUENCE [LARGE SCALE GENOMIC DNA]</scope>
    <source>
        <strain evidence="2 3">SA11</strain>
    </source>
</reference>
<dbReference type="Proteomes" id="UP000293854">
    <property type="component" value="Unassembled WGS sequence"/>
</dbReference>
<dbReference type="RefSeq" id="WP_130135219.1">
    <property type="nucleotide sequence ID" value="NZ_RQTE01000011.1"/>
</dbReference>
<dbReference type="InterPro" id="IPR009942">
    <property type="entry name" value="DUF1474"/>
</dbReference>
<sequence length="99" mass="11994">MNWELRDLFCDLDIVKEKINDVVTSFVWFDEKYFTHGPNHILSREEIKMHGLKYHECRIQNTQLIDLMIMYMKEFNEIMEKIHEIEKASLNGDQTERDA</sequence>
<comment type="caution">
    <text evidence="2">The sequence shown here is derived from an EMBL/GenBank/DDBJ whole genome shotgun (WGS) entry which is preliminary data.</text>
</comment>
<organism evidence="2 3">
    <name type="scientific">Staphylococcus condimenti</name>
    <dbReference type="NCBI Taxonomy" id="70255"/>
    <lineage>
        <taxon>Bacteria</taxon>
        <taxon>Bacillati</taxon>
        <taxon>Bacillota</taxon>
        <taxon>Bacilli</taxon>
        <taxon>Bacillales</taxon>
        <taxon>Staphylococcaceae</taxon>
        <taxon>Staphylococcus</taxon>
    </lineage>
</organism>
<accession>A0A4Q7CSG7</accession>
<dbReference type="NCBIfam" id="NF047366">
    <property type="entry name" value="TscT"/>
    <property type="match status" value="1"/>
</dbReference>